<proteinExistence type="predicted"/>
<accession>A0A9D2HPP6</accession>
<sequence length="601" mass="69016">MSSVVFVNAYEFDYLGTRALASWLWQHGISTHCILLDDNVPTHVASPQETFIGYQYYTGRLGEHKAMHHPLEEADWDALAQTIKMEQPKILGFSARSTNNFLIEPIIRTFKEAAPEALLIAGGYGPTLEPDLYLAGGFDAVIRGDGEEAILELAQCLAQGEVEKMHGIANTSWSVVHGGHVNPLRDQQRDLSCYPAPLSGDAYFTWIQDGQYHRHEDPVLHSSAYHTFLGRGCPGKCTYCSGGHWKTLYRNEGKKAFPRRNRDMESVIEECRNLPDAVKTVVFCDEYWSLPREKTEKFLKLYKTHIRKNFFAYFAYEQMVEHPELLDLAIDAGLEWTSIGFQTGSPDLLQSCYDRQPHFEVMLTYAWRLFRNFVRIRAQFIGGNCYESWEDLEQSCDLIRKLPVSLEQPDALIVSNIRLRPHPGSPIISRWPRVISHPMPAKEWHFRAILMEYCRFFAPEEFADITAPFMSATERTRPTAMLESTLQQKLREKQVAHYQKLIQNTASEPWIFYGAGDCYAKNREFFAALKPQAILVDRAFLPSVTHRDGIPVMAAEDFFMNDKGKDHNVMVFLRHPMAVKRTLLRRYGMAFDHIHSCSRVL</sequence>
<evidence type="ECO:0000256" key="2">
    <source>
        <dbReference type="ARBA" id="ARBA00022691"/>
    </source>
</evidence>
<dbReference type="InterPro" id="IPR006158">
    <property type="entry name" value="Cobalamin-bd"/>
</dbReference>
<dbReference type="Gene3D" id="3.40.50.280">
    <property type="entry name" value="Cobalamin-binding domain"/>
    <property type="match status" value="1"/>
</dbReference>
<dbReference type="InterPro" id="IPR058240">
    <property type="entry name" value="rSAM_sf"/>
</dbReference>
<dbReference type="InterPro" id="IPR006638">
    <property type="entry name" value="Elp3/MiaA/NifB-like_rSAM"/>
</dbReference>
<reference evidence="8" key="1">
    <citation type="journal article" date="2021" name="PeerJ">
        <title>Extensive microbial diversity within the chicken gut microbiome revealed by metagenomics and culture.</title>
        <authorList>
            <person name="Gilroy R."/>
            <person name="Ravi A."/>
            <person name="Getino M."/>
            <person name="Pursley I."/>
            <person name="Horton D.L."/>
            <person name="Alikhan N.F."/>
            <person name="Baker D."/>
            <person name="Gharbi K."/>
            <person name="Hall N."/>
            <person name="Watson M."/>
            <person name="Adriaenssens E.M."/>
            <person name="Foster-Nyarko E."/>
            <person name="Jarju S."/>
            <person name="Secka A."/>
            <person name="Antonio M."/>
            <person name="Oren A."/>
            <person name="Chaudhuri R.R."/>
            <person name="La Ragione R."/>
            <person name="Hildebrand F."/>
            <person name="Pallen M.J."/>
        </authorList>
    </citation>
    <scope>NUCLEOTIDE SEQUENCE</scope>
    <source>
        <strain evidence="8">5032</strain>
    </source>
</reference>
<dbReference type="AlphaFoldDB" id="A0A9D2HPP6"/>
<dbReference type="CDD" id="cd02068">
    <property type="entry name" value="radical_SAM_B12_BD"/>
    <property type="match status" value="1"/>
</dbReference>
<dbReference type="GO" id="GO:0046872">
    <property type="term" value="F:metal ion binding"/>
    <property type="evidence" value="ECO:0007669"/>
    <property type="project" value="UniProtKB-KW"/>
</dbReference>
<feature type="domain" description="B12-binding" evidence="6">
    <location>
        <begin position="1"/>
        <end position="164"/>
    </location>
</feature>
<gene>
    <name evidence="8" type="ORF">H9784_11225</name>
</gene>
<evidence type="ECO:0000259" key="6">
    <source>
        <dbReference type="PROSITE" id="PS51332"/>
    </source>
</evidence>
<dbReference type="Pfam" id="PF04055">
    <property type="entry name" value="Radical_SAM"/>
    <property type="match status" value="1"/>
</dbReference>
<dbReference type="InterPro" id="IPR051198">
    <property type="entry name" value="BchE-like"/>
</dbReference>
<feature type="domain" description="Radical SAM core" evidence="7">
    <location>
        <begin position="218"/>
        <end position="460"/>
    </location>
</feature>
<dbReference type="SFLD" id="SFLDG01082">
    <property type="entry name" value="B12-binding_domain_containing"/>
    <property type="match status" value="1"/>
</dbReference>
<dbReference type="GO" id="GO:0051536">
    <property type="term" value="F:iron-sulfur cluster binding"/>
    <property type="evidence" value="ECO:0007669"/>
    <property type="project" value="UniProtKB-KW"/>
</dbReference>
<dbReference type="PROSITE" id="PS51918">
    <property type="entry name" value="RADICAL_SAM"/>
    <property type="match status" value="1"/>
</dbReference>
<evidence type="ECO:0000259" key="7">
    <source>
        <dbReference type="PROSITE" id="PS51918"/>
    </source>
</evidence>
<dbReference type="Gene3D" id="3.80.30.20">
    <property type="entry name" value="tm_1862 like domain"/>
    <property type="match status" value="1"/>
</dbReference>
<dbReference type="SFLD" id="SFLDS00029">
    <property type="entry name" value="Radical_SAM"/>
    <property type="match status" value="1"/>
</dbReference>
<dbReference type="EMBL" id="DWZD01000054">
    <property type="protein sequence ID" value="HJA80117.1"/>
    <property type="molecule type" value="Genomic_DNA"/>
</dbReference>
<evidence type="ECO:0000256" key="5">
    <source>
        <dbReference type="ARBA" id="ARBA00023014"/>
    </source>
</evidence>
<dbReference type="PROSITE" id="PS51332">
    <property type="entry name" value="B12_BINDING"/>
    <property type="match status" value="1"/>
</dbReference>
<protein>
    <submittedName>
        <fullName evidence="8">Cobalamin-dependent protein</fullName>
    </submittedName>
</protein>
<organism evidence="8 9">
    <name type="scientific">Candidatus Desulfovibrio intestinavium</name>
    <dbReference type="NCBI Taxonomy" id="2838534"/>
    <lineage>
        <taxon>Bacteria</taxon>
        <taxon>Pseudomonadati</taxon>
        <taxon>Thermodesulfobacteriota</taxon>
        <taxon>Desulfovibrionia</taxon>
        <taxon>Desulfovibrionales</taxon>
        <taxon>Desulfovibrionaceae</taxon>
        <taxon>Desulfovibrio</taxon>
    </lineage>
</organism>
<evidence type="ECO:0000313" key="9">
    <source>
        <dbReference type="Proteomes" id="UP000823821"/>
    </source>
</evidence>
<evidence type="ECO:0000256" key="4">
    <source>
        <dbReference type="ARBA" id="ARBA00023004"/>
    </source>
</evidence>
<comment type="caution">
    <text evidence="8">The sequence shown here is derived from an EMBL/GenBank/DDBJ whole genome shotgun (WGS) entry which is preliminary data.</text>
</comment>
<dbReference type="InterPro" id="IPR007197">
    <property type="entry name" value="rSAM"/>
</dbReference>
<dbReference type="CDD" id="cd01335">
    <property type="entry name" value="Radical_SAM"/>
    <property type="match status" value="1"/>
</dbReference>
<keyword evidence="2" id="KW-0949">S-adenosyl-L-methionine</keyword>
<evidence type="ECO:0000313" key="8">
    <source>
        <dbReference type="EMBL" id="HJA80117.1"/>
    </source>
</evidence>
<reference evidence="8" key="2">
    <citation type="submission" date="2021-04" db="EMBL/GenBank/DDBJ databases">
        <authorList>
            <person name="Gilroy R."/>
        </authorList>
    </citation>
    <scope>NUCLEOTIDE SEQUENCE</scope>
    <source>
        <strain evidence="8">5032</strain>
    </source>
</reference>
<keyword evidence="5" id="KW-0411">Iron-sulfur</keyword>
<dbReference type="GO" id="GO:0031419">
    <property type="term" value="F:cobalamin binding"/>
    <property type="evidence" value="ECO:0007669"/>
    <property type="project" value="InterPro"/>
</dbReference>
<evidence type="ECO:0000256" key="3">
    <source>
        <dbReference type="ARBA" id="ARBA00022723"/>
    </source>
</evidence>
<name>A0A9D2HPP6_9BACT</name>
<keyword evidence="3" id="KW-0479">Metal-binding</keyword>
<dbReference type="SMART" id="SM00729">
    <property type="entry name" value="Elp3"/>
    <property type="match status" value="1"/>
</dbReference>
<dbReference type="Proteomes" id="UP000823821">
    <property type="component" value="Unassembled WGS sequence"/>
</dbReference>
<dbReference type="PANTHER" id="PTHR43409">
    <property type="entry name" value="ANAEROBIC MAGNESIUM-PROTOPORPHYRIN IX MONOMETHYL ESTER CYCLASE-RELATED"/>
    <property type="match status" value="1"/>
</dbReference>
<dbReference type="SUPFAM" id="SSF102114">
    <property type="entry name" value="Radical SAM enzymes"/>
    <property type="match status" value="1"/>
</dbReference>
<dbReference type="InterPro" id="IPR023404">
    <property type="entry name" value="rSAM_horseshoe"/>
</dbReference>
<keyword evidence="4" id="KW-0408">Iron</keyword>
<dbReference type="Pfam" id="PF02310">
    <property type="entry name" value="B12-binding"/>
    <property type="match status" value="1"/>
</dbReference>
<comment type="cofactor">
    <cofactor evidence="1">
        <name>[4Fe-4S] cluster</name>
        <dbReference type="ChEBI" id="CHEBI:49883"/>
    </cofactor>
</comment>
<dbReference type="GO" id="GO:0003824">
    <property type="term" value="F:catalytic activity"/>
    <property type="evidence" value="ECO:0007669"/>
    <property type="project" value="InterPro"/>
</dbReference>
<evidence type="ECO:0000256" key="1">
    <source>
        <dbReference type="ARBA" id="ARBA00001966"/>
    </source>
</evidence>